<dbReference type="InterPro" id="IPR012964">
    <property type="entry name" value="DUF1702"/>
</dbReference>
<name>A0ABS4XXD0_9ACTN</name>
<dbReference type="Proteomes" id="UP001519291">
    <property type="component" value="Unassembled WGS sequence"/>
</dbReference>
<dbReference type="RefSeq" id="WP_209513675.1">
    <property type="nucleotide sequence ID" value="NZ_JAGIOH010000001.1"/>
</dbReference>
<keyword evidence="3" id="KW-1185">Reference proteome</keyword>
<dbReference type="GeneID" id="91567509"/>
<proteinExistence type="predicted"/>
<evidence type="ECO:0008006" key="4">
    <source>
        <dbReference type="Google" id="ProtNLM"/>
    </source>
</evidence>
<feature type="region of interest" description="Disordered" evidence="1">
    <location>
        <begin position="1"/>
        <end position="22"/>
    </location>
</feature>
<organism evidence="2 3">
    <name type="scientific">Streptomyces syringium</name>
    <dbReference type="NCBI Taxonomy" id="76729"/>
    <lineage>
        <taxon>Bacteria</taxon>
        <taxon>Bacillati</taxon>
        <taxon>Actinomycetota</taxon>
        <taxon>Actinomycetes</taxon>
        <taxon>Kitasatosporales</taxon>
        <taxon>Streptomycetaceae</taxon>
        <taxon>Streptomyces</taxon>
    </lineage>
</organism>
<gene>
    <name evidence="2" type="ORF">JO379_000632</name>
</gene>
<dbReference type="EMBL" id="JAGIOH010000001">
    <property type="protein sequence ID" value="MBP2401163.1"/>
    <property type="molecule type" value="Genomic_DNA"/>
</dbReference>
<protein>
    <recommendedName>
        <fullName evidence="4">DUF1702 family protein</fullName>
    </recommendedName>
</protein>
<dbReference type="Pfam" id="PF08012">
    <property type="entry name" value="DUF1702"/>
    <property type="match status" value="1"/>
</dbReference>
<evidence type="ECO:0000313" key="3">
    <source>
        <dbReference type="Proteomes" id="UP001519291"/>
    </source>
</evidence>
<reference evidence="2 3" key="1">
    <citation type="submission" date="2021-03" db="EMBL/GenBank/DDBJ databases">
        <title>Sequencing the genomes of 1000 actinobacteria strains.</title>
        <authorList>
            <person name="Klenk H.-P."/>
        </authorList>
    </citation>
    <scope>NUCLEOTIDE SEQUENCE [LARGE SCALE GENOMIC DNA]</scope>
    <source>
        <strain evidence="2 3">DSM 41480</strain>
    </source>
</reference>
<sequence length="329" mass="35765">MPGKPFAHPRSPYRARPGPPPSPWARRLRLRDEMADFSVRGFHCGRTESRRVLERHARSFLAGFNTAVESTTAGTHERLAVLDATERGFAYEGAGMACALLDLLRLGRGHRRLTALLDGPGRSHVHLVHVGAGWALARVPLPGARRLLGLDPLLQWLTLDGHGFSQGFFGGRAALARLARGHPLRPAGTVRHQGLGRSLWFIESADPGRIADTVGAFPADRRPHLWSGVGLAACYAGGAADTELDRIRQAAGPYWHHLAQGAAFAAQARRLAGHIPAHTHLGVQRLVGVDTVTAADWTVAARRKLRGDGTLEDYLTWRETIRDSALASR</sequence>
<accession>A0ABS4XXD0</accession>
<comment type="caution">
    <text evidence="2">The sequence shown here is derived from an EMBL/GenBank/DDBJ whole genome shotgun (WGS) entry which is preliminary data.</text>
</comment>
<evidence type="ECO:0000256" key="1">
    <source>
        <dbReference type="SAM" id="MobiDB-lite"/>
    </source>
</evidence>
<evidence type="ECO:0000313" key="2">
    <source>
        <dbReference type="EMBL" id="MBP2401163.1"/>
    </source>
</evidence>